<sequence>MIDDLETAIQKVPGVSCLFFAEDIIIWATGSNILSLEYALNSSLLNLATLANINKMEVRVEKTVSQLFTLSTKHLFHLEYKGLPLKNVSFFFSSGPGLFSRTSPKHKWRFELGSKNTSDTLYSIPSNKCRLGDALLSIVSATLPHWLDVMGRLAPILVESAHPHQNTNDRKMAVAMLLADDRRKT</sequence>
<proteinExistence type="predicted"/>
<dbReference type="AlphaFoldDB" id="A0A8X6JN16"/>
<accession>A0A8X6JN16</accession>
<organism evidence="1 2">
    <name type="scientific">Trichonephila inaurata madagascariensis</name>
    <dbReference type="NCBI Taxonomy" id="2747483"/>
    <lineage>
        <taxon>Eukaryota</taxon>
        <taxon>Metazoa</taxon>
        <taxon>Ecdysozoa</taxon>
        <taxon>Arthropoda</taxon>
        <taxon>Chelicerata</taxon>
        <taxon>Arachnida</taxon>
        <taxon>Araneae</taxon>
        <taxon>Araneomorphae</taxon>
        <taxon>Entelegynae</taxon>
        <taxon>Araneoidea</taxon>
        <taxon>Nephilidae</taxon>
        <taxon>Trichonephila</taxon>
        <taxon>Trichonephila inaurata</taxon>
    </lineage>
</organism>
<reference evidence="1" key="1">
    <citation type="submission" date="2020-08" db="EMBL/GenBank/DDBJ databases">
        <title>Multicomponent nature underlies the extraordinary mechanical properties of spider dragline silk.</title>
        <authorList>
            <person name="Kono N."/>
            <person name="Nakamura H."/>
            <person name="Mori M."/>
            <person name="Yoshida Y."/>
            <person name="Ohtoshi R."/>
            <person name="Malay A.D."/>
            <person name="Moran D.A.P."/>
            <person name="Tomita M."/>
            <person name="Numata K."/>
            <person name="Arakawa K."/>
        </authorList>
    </citation>
    <scope>NUCLEOTIDE SEQUENCE</scope>
</reference>
<name>A0A8X6JN16_9ARAC</name>
<evidence type="ECO:0000313" key="1">
    <source>
        <dbReference type="EMBL" id="GFS45683.1"/>
    </source>
</evidence>
<evidence type="ECO:0000313" key="2">
    <source>
        <dbReference type="Proteomes" id="UP000886998"/>
    </source>
</evidence>
<dbReference type="OrthoDB" id="6507858at2759"/>
<dbReference type="Proteomes" id="UP000886998">
    <property type="component" value="Unassembled WGS sequence"/>
</dbReference>
<keyword evidence="2" id="KW-1185">Reference proteome</keyword>
<gene>
    <name evidence="1" type="ORF">TNIN_307351</name>
</gene>
<protein>
    <submittedName>
        <fullName evidence="1">Uncharacterized protein</fullName>
    </submittedName>
</protein>
<comment type="caution">
    <text evidence="1">The sequence shown here is derived from an EMBL/GenBank/DDBJ whole genome shotgun (WGS) entry which is preliminary data.</text>
</comment>
<dbReference type="EMBL" id="BMAV01025896">
    <property type="protein sequence ID" value="GFS45683.1"/>
    <property type="molecule type" value="Genomic_DNA"/>
</dbReference>